<evidence type="ECO:0000313" key="2">
    <source>
        <dbReference type="Proteomes" id="UP000087171"/>
    </source>
</evidence>
<sequence>MTSKENIRLKLPFKTNRIILPPKVTQAAQQVQATVDQLPLDVNATTPTSHYVRHPTQQLVQPPTQQAAVLPIQPNKVHGTEPIIVMMPTPNFVPEDNISPIADHSPSQPLTFVASRHTSISANPPHSTHVAIGNKTQGSRCSNSSHGVAPDGRTMIWPNGRGWLPCRVASRALTLVITLQYVDPYPSWGAIPKLTLEPRKKRKCPTWMRETVWDDLEKIWMDPSYKEISNRAKKNRASFKGGVVHTGGSISIVEHTIRMAEELGRDLTLDEAFLKTHTKKKDNSWVDERAKKTYLQQAFKGGKASSSCSQVVNAKAHLDMWVQSVGGKNKGRIYGAGHRSSLYRSGVASLVPDSRPSRGCANFLSQQSNEIAAQIAAFEERAKAAEHEGSYAESSCRRRHLDYDEDESSDDDGEK</sequence>
<keyword evidence="2" id="KW-1185">Reference proteome</keyword>
<protein>
    <submittedName>
        <fullName evidence="3">Uncharacterized protein LOC105851200</fullName>
    </submittedName>
</protein>
<proteinExistence type="predicted"/>
<accession>A0A1S3DUT6</accession>
<evidence type="ECO:0000313" key="3">
    <source>
        <dbReference type="RefSeq" id="XP_012567252.1"/>
    </source>
</evidence>
<dbReference type="Proteomes" id="UP000087171">
    <property type="component" value="Unplaced"/>
</dbReference>
<organism evidence="2 3">
    <name type="scientific">Cicer arietinum</name>
    <name type="common">Chickpea</name>
    <name type="synonym">Garbanzo</name>
    <dbReference type="NCBI Taxonomy" id="3827"/>
    <lineage>
        <taxon>Eukaryota</taxon>
        <taxon>Viridiplantae</taxon>
        <taxon>Streptophyta</taxon>
        <taxon>Embryophyta</taxon>
        <taxon>Tracheophyta</taxon>
        <taxon>Spermatophyta</taxon>
        <taxon>Magnoliopsida</taxon>
        <taxon>eudicotyledons</taxon>
        <taxon>Gunneridae</taxon>
        <taxon>Pentapetalae</taxon>
        <taxon>rosids</taxon>
        <taxon>fabids</taxon>
        <taxon>Fabales</taxon>
        <taxon>Fabaceae</taxon>
        <taxon>Papilionoideae</taxon>
        <taxon>50 kb inversion clade</taxon>
        <taxon>NPAAA clade</taxon>
        <taxon>Hologalegina</taxon>
        <taxon>IRL clade</taxon>
        <taxon>Cicereae</taxon>
        <taxon>Cicer</taxon>
    </lineage>
</organism>
<name>A0A1S3DUT6_CICAR</name>
<evidence type="ECO:0000256" key="1">
    <source>
        <dbReference type="SAM" id="MobiDB-lite"/>
    </source>
</evidence>
<feature type="compositionally biased region" description="Acidic residues" evidence="1">
    <location>
        <begin position="403"/>
        <end position="415"/>
    </location>
</feature>
<dbReference type="AlphaFoldDB" id="A0A1S3DUT6"/>
<dbReference type="InterPro" id="IPR004252">
    <property type="entry name" value="Probable_transposase_24"/>
</dbReference>
<dbReference type="RefSeq" id="XP_012567252.1">
    <property type="nucleotide sequence ID" value="XM_012711798.1"/>
</dbReference>
<gene>
    <name evidence="3" type="primary">LOC105851200</name>
</gene>
<dbReference type="OrthoDB" id="1429956at2759"/>
<dbReference type="Pfam" id="PF03004">
    <property type="entry name" value="Transposase_24"/>
    <property type="match status" value="1"/>
</dbReference>
<dbReference type="STRING" id="3827.A0A1S3DUT6"/>
<feature type="region of interest" description="Disordered" evidence="1">
    <location>
        <begin position="384"/>
        <end position="415"/>
    </location>
</feature>
<reference evidence="3" key="1">
    <citation type="submission" date="2025-08" db="UniProtKB">
        <authorList>
            <consortium name="RefSeq"/>
        </authorList>
    </citation>
    <scope>IDENTIFICATION</scope>
    <source>
        <tissue evidence="3">Etiolated seedlings</tissue>
    </source>
</reference>